<dbReference type="STRING" id="1851544.ODI_01865"/>
<proteinExistence type="predicted"/>
<dbReference type="SUPFAM" id="SSF48498">
    <property type="entry name" value="Tetracyclin repressor-like, C-terminal domain"/>
    <property type="match status" value="1"/>
</dbReference>
<dbReference type="SUPFAM" id="SSF46689">
    <property type="entry name" value="Homeodomain-like"/>
    <property type="match status" value="1"/>
</dbReference>
<sequence length="199" mass="20988">MNTRERLLTEAARLLDAGGESVVTLRAVAQAVGVSHNAPYRHFVDRNDLLAGVVERDLTLLAAGVEAARSGDGSASERLRRGLATFVDYGCRYPSRYRLMFSKPEIVLAESALEAAGTAAFEAVIGLVQDGQKAGVLPATPTRALANLIYATIHGLIDLEIAGCVTEQDGLPGSAQGISLLLNLMRQSAKKGQGQLEGS</sequence>
<dbReference type="EMBL" id="LT907988">
    <property type="protein sequence ID" value="SOE48956.1"/>
    <property type="molecule type" value="Genomic_DNA"/>
</dbReference>
<dbReference type="AlphaFoldDB" id="A0A1C3K1S3"/>
<dbReference type="OrthoDB" id="5293556at2"/>
<dbReference type="InterPro" id="IPR009057">
    <property type="entry name" value="Homeodomain-like_sf"/>
</dbReference>
<evidence type="ECO:0000256" key="3">
    <source>
        <dbReference type="ARBA" id="ARBA00023163"/>
    </source>
</evidence>
<dbReference type="PROSITE" id="PS50977">
    <property type="entry name" value="HTH_TETR_2"/>
    <property type="match status" value="1"/>
</dbReference>
<reference evidence="7 8" key="2">
    <citation type="submission" date="2017-08" db="EMBL/GenBank/DDBJ databases">
        <authorList>
            <person name="de Groot N.N."/>
        </authorList>
    </citation>
    <scope>NUCLEOTIDE SEQUENCE [LARGE SCALE GENOMIC DNA]</scope>
    <source>
        <strain evidence="7">Orrdi1</strain>
    </source>
</reference>
<feature type="domain" description="HTH tetR-type" evidence="5">
    <location>
        <begin position="1"/>
        <end position="61"/>
    </location>
</feature>
<accession>A0A1C3K1S3</accession>
<dbReference type="EMBL" id="FLRC01000018">
    <property type="protein sequence ID" value="SBT25441.1"/>
    <property type="molecule type" value="Genomic_DNA"/>
</dbReference>
<dbReference type="InterPro" id="IPR050109">
    <property type="entry name" value="HTH-type_TetR-like_transc_reg"/>
</dbReference>
<name>A0A1C3K1S3_9BURK</name>
<evidence type="ECO:0000256" key="4">
    <source>
        <dbReference type="PROSITE-ProRule" id="PRU00335"/>
    </source>
</evidence>
<evidence type="ECO:0000313" key="8">
    <source>
        <dbReference type="Proteomes" id="UP000078558"/>
    </source>
</evidence>
<evidence type="ECO:0000256" key="2">
    <source>
        <dbReference type="ARBA" id="ARBA00023125"/>
    </source>
</evidence>
<gene>
    <name evidence="6" type="ORF">ODI_01865</name>
    <name evidence="7" type="ORF">ODI_R1752</name>
</gene>
<evidence type="ECO:0000256" key="1">
    <source>
        <dbReference type="ARBA" id="ARBA00023015"/>
    </source>
</evidence>
<evidence type="ECO:0000259" key="5">
    <source>
        <dbReference type="PROSITE" id="PS50977"/>
    </source>
</evidence>
<keyword evidence="3" id="KW-0804">Transcription</keyword>
<dbReference type="PANTHER" id="PTHR30055:SF234">
    <property type="entry name" value="HTH-TYPE TRANSCRIPTIONAL REGULATOR BETI"/>
    <property type="match status" value="1"/>
</dbReference>
<dbReference type="InterPro" id="IPR025996">
    <property type="entry name" value="MT1864/Rv1816-like_C"/>
</dbReference>
<dbReference type="InterPro" id="IPR001647">
    <property type="entry name" value="HTH_TetR"/>
</dbReference>
<dbReference type="Proteomes" id="UP000078558">
    <property type="component" value="Chromosome I"/>
</dbReference>
<dbReference type="Gene3D" id="1.10.357.10">
    <property type="entry name" value="Tetracycline Repressor, domain 2"/>
    <property type="match status" value="1"/>
</dbReference>
<dbReference type="InterPro" id="IPR036271">
    <property type="entry name" value="Tet_transcr_reg_TetR-rel_C_sf"/>
</dbReference>
<dbReference type="PANTHER" id="PTHR30055">
    <property type="entry name" value="HTH-TYPE TRANSCRIPTIONAL REGULATOR RUTR"/>
    <property type="match status" value="1"/>
</dbReference>
<keyword evidence="8" id="KW-1185">Reference proteome</keyword>
<dbReference type="GO" id="GO:0003700">
    <property type="term" value="F:DNA-binding transcription factor activity"/>
    <property type="evidence" value="ECO:0007669"/>
    <property type="project" value="TreeGrafter"/>
</dbReference>
<feature type="DNA-binding region" description="H-T-H motif" evidence="4">
    <location>
        <begin position="24"/>
        <end position="43"/>
    </location>
</feature>
<keyword evidence="1" id="KW-0805">Transcription regulation</keyword>
<dbReference type="RefSeq" id="WP_067753387.1">
    <property type="nucleotide sequence ID" value="NZ_LT907988.1"/>
</dbReference>
<reference evidence="6 8" key="1">
    <citation type="submission" date="2016-06" db="EMBL/GenBank/DDBJ databases">
        <authorList>
            <person name="Kjaerup R.B."/>
            <person name="Dalgaard T.S."/>
            <person name="Juul-Madsen H.R."/>
        </authorList>
    </citation>
    <scope>NUCLEOTIDE SEQUENCE [LARGE SCALE GENOMIC DNA]</scope>
    <source>
        <strain evidence="6">Orrdi1</strain>
    </source>
</reference>
<evidence type="ECO:0000313" key="6">
    <source>
        <dbReference type="EMBL" id="SBT25441.1"/>
    </source>
</evidence>
<dbReference type="GO" id="GO:0000976">
    <property type="term" value="F:transcription cis-regulatory region binding"/>
    <property type="evidence" value="ECO:0007669"/>
    <property type="project" value="TreeGrafter"/>
</dbReference>
<dbReference type="Pfam" id="PF13305">
    <property type="entry name" value="TetR_C_33"/>
    <property type="match status" value="1"/>
</dbReference>
<protein>
    <submittedName>
        <fullName evidence="6">Transcriptional regulator, TetR family</fullName>
    </submittedName>
</protein>
<keyword evidence="2 4" id="KW-0238">DNA-binding</keyword>
<dbReference type="Pfam" id="PF00440">
    <property type="entry name" value="TetR_N"/>
    <property type="match status" value="1"/>
</dbReference>
<evidence type="ECO:0000313" key="7">
    <source>
        <dbReference type="EMBL" id="SOE48956.1"/>
    </source>
</evidence>
<dbReference type="KEGG" id="odi:ODI_R1752"/>
<organism evidence="6 8">
    <name type="scientific">Orrella dioscoreae</name>
    <dbReference type="NCBI Taxonomy" id="1851544"/>
    <lineage>
        <taxon>Bacteria</taxon>
        <taxon>Pseudomonadati</taxon>
        <taxon>Pseudomonadota</taxon>
        <taxon>Betaproteobacteria</taxon>
        <taxon>Burkholderiales</taxon>
        <taxon>Alcaligenaceae</taxon>
        <taxon>Orrella</taxon>
    </lineage>
</organism>